<dbReference type="InterPro" id="IPR029058">
    <property type="entry name" value="AB_hydrolase_fold"/>
</dbReference>
<dbReference type="InterPro" id="IPR050228">
    <property type="entry name" value="Carboxylesterase_BioH"/>
</dbReference>
<evidence type="ECO:0000259" key="1">
    <source>
        <dbReference type="Pfam" id="PF12697"/>
    </source>
</evidence>
<dbReference type="Proteomes" id="UP001597114">
    <property type="component" value="Unassembled WGS sequence"/>
</dbReference>
<protein>
    <submittedName>
        <fullName evidence="2">Alpha/beta fold hydrolase</fullName>
    </submittedName>
</protein>
<sequence length="270" mass="28403">MAQDAPATIEIRHTTSADGTKIGWRRLGTGPAIVVTHGAIATGEQWLPVARALADEHTMLLLDRRGRGLSGDAEGYDLGTEMADLEAILAVAGPGATLLGHSYGAITAAATVAAGADVSALMLYEPPLPVNGPLVGTTIAPLAAAVAAGENERALSIMLTDIVHTPEADVDALRQTSMWAEMVALAPTLEREMRVVDGLAGDLDRFTTIRQPTLLLLGSQTAQHHVDATRFLIEHLPHATLVELPGQEHFAQATAPTLVADTVRSFLRRA</sequence>
<keyword evidence="3" id="KW-1185">Reference proteome</keyword>
<comment type="caution">
    <text evidence="2">The sequence shown here is derived from an EMBL/GenBank/DDBJ whole genome shotgun (WGS) entry which is preliminary data.</text>
</comment>
<dbReference type="PANTHER" id="PTHR43194:SF2">
    <property type="entry name" value="PEROXISOMAL MEMBRANE PROTEIN LPX1"/>
    <property type="match status" value="1"/>
</dbReference>
<dbReference type="EMBL" id="JBHUCO010000020">
    <property type="protein sequence ID" value="MFD1519819.1"/>
    <property type="molecule type" value="Genomic_DNA"/>
</dbReference>
<evidence type="ECO:0000313" key="3">
    <source>
        <dbReference type="Proteomes" id="UP001597114"/>
    </source>
</evidence>
<proteinExistence type="predicted"/>
<dbReference type="PANTHER" id="PTHR43194">
    <property type="entry name" value="HYDROLASE ALPHA/BETA FOLD FAMILY"/>
    <property type="match status" value="1"/>
</dbReference>
<feature type="domain" description="AB hydrolase-1" evidence="1">
    <location>
        <begin position="33"/>
        <end position="261"/>
    </location>
</feature>
<dbReference type="Pfam" id="PF12697">
    <property type="entry name" value="Abhydrolase_6"/>
    <property type="match status" value="1"/>
</dbReference>
<organism evidence="2 3">
    <name type="scientific">Pseudonocardia yunnanensis</name>
    <dbReference type="NCBI Taxonomy" id="58107"/>
    <lineage>
        <taxon>Bacteria</taxon>
        <taxon>Bacillati</taxon>
        <taxon>Actinomycetota</taxon>
        <taxon>Actinomycetes</taxon>
        <taxon>Pseudonocardiales</taxon>
        <taxon>Pseudonocardiaceae</taxon>
        <taxon>Pseudonocardia</taxon>
    </lineage>
</organism>
<reference evidence="3" key="1">
    <citation type="journal article" date="2019" name="Int. J. Syst. Evol. Microbiol.">
        <title>The Global Catalogue of Microorganisms (GCM) 10K type strain sequencing project: providing services to taxonomists for standard genome sequencing and annotation.</title>
        <authorList>
            <consortium name="The Broad Institute Genomics Platform"/>
            <consortium name="The Broad Institute Genome Sequencing Center for Infectious Disease"/>
            <person name="Wu L."/>
            <person name="Ma J."/>
        </authorList>
    </citation>
    <scope>NUCLEOTIDE SEQUENCE [LARGE SCALE GENOMIC DNA]</scope>
    <source>
        <strain evidence="3">CCM 7043</strain>
    </source>
</reference>
<dbReference type="RefSeq" id="WP_344726931.1">
    <property type="nucleotide sequence ID" value="NZ_BAAAUS010000040.1"/>
</dbReference>
<keyword evidence="2" id="KW-0378">Hydrolase</keyword>
<dbReference type="GO" id="GO:0016787">
    <property type="term" value="F:hydrolase activity"/>
    <property type="evidence" value="ECO:0007669"/>
    <property type="project" value="UniProtKB-KW"/>
</dbReference>
<dbReference type="Gene3D" id="3.40.50.1820">
    <property type="entry name" value="alpha/beta hydrolase"/>
    <property type="match status" value="1"/>
</dbReference>
<gene>
    <name evidence="2" type="ORF">ACFSJD_20150</name>
</gene>
<evidence type="ECO:0000313" key="2">
    <source>
        <dbReference type="EMBL" id="MFD1519819.1"/>
    </source>
</evidence>
<dbReference type="SUPFAM" id="SSF53474">
    <property type="entry name" value="alpha/beta-Hydrolases"/>
    <property type="match status" value="1"/>
</dbReference>
<dbReference type="InterPro" id="IPR000073">
    <property type="entry name" value="AB_hydrolase_1"/>
</dbReference>
<accession>A0ABW4F0D1</accession>
<name>A0ABW4F0D1_9PSEU</name>